<feature type="region of interest" description="Disordered" evidence="4">
    <location>
        <begin position="915"/>
        <end position="940"/>
    </location>
</feature>
<feature type="repeat" description="PPR" evidence="3">
    <location>
        <begin position="657"/>
        <end position="691"/>
    </location>
</feature>
<accession>A0A8H3CT33</accession>
<evidence type="ECO:0000313" key="7">
    <source>
        <dbReference type="Proteomes" id="UP000663850"/>
    </source>
</evidence>
<dbReference type="InterPro" id="IPR011990">
    <property type="entry name" value="TPR-like_helical_dom_sf"/>
</dbReference>
<dbReference type="InterPro" id="IPR033443">
    <property type="entry name" value="PROP1-like_PPR_dom"/>
</dbReference>
<comment type="similarity">
    <text evidence="1">Belongs to the PPR family. P subfamily.</text>
</comment>
<keyword evidence="2" id="KW-0677">Repeat</keyword>
<dbReference type="Pfam" id="PF13812">
    <property type="entry name" value="PPR_3"/>
    <property type="match status" value="1"/>
</dbReference>
<organism evidence="6 7">
    <name type="scientific">Rhizoctonia solani</name>
    <dbReference type="NCBI Taxonomy" id="456999"/>
    <lineage>
        <taxon>Eukaryota</taxon>
        <taxon>Fungi</taxon>
        <taxon>Dikarya</taxon>
        <taxon>Basidiomycota</taxon>
        <taxon>Agaricomycotina</taxon>
        <taxon>Agaricomycetes</taxon>
        <taxon>Cantharellales</taxon>
        <taxon>Ceratobasidiaceae</taxon>
        <taxon>Rhizoctonia</taxon>
    </lineage>
</organism>
<protein>
    <recommendedName>
        <fullName evidence="5">PROP1-like PPR domain-containing protein</fullName>
    </recommendedName>
</protein>
<gene>
    <name evidence="6" type="ORF">RDB_LOCUS85569</name>
</gene>
<dbReference type="Proteomes" id="UP000663850">
    <property type="component" value="Unassembled WGS sequence"/>
</dbReference>
<dbReference type="PANTHER" id="PTHR46128:SF329">
    <property type="entry name" value="MITOCHONDRIAL GROUP I INTRON SPLICING FACTOR DMR1"/>
    <property type="match status" value="1"/>
</dbReference>
<reference evidence="6" key="1">
    <citation type="submission" date="2021-01" db="EMBL/GenBank/DDBJ databases">
        <authorList>
            <person name="Kaushik A."/>
        </authorList>
    </citation>
    <scope>NUCLEOTIDE SEQUENCE</scope>
    <source>
        <strain evidence="6">Type strain: AG8-Rh-89/</strain>
    </source>
</reference>
<evidence type="ECO:0000313" key="6">
    <source>
        <dbReference type="EMBL" id="CAE6492087.1"/>
    </source>
</evidence>
<sequence length="1074" mass="120131">MPFSRHYSDGRNQPAYQRPLDKPPDDLVDENGNPSKQPRGSNNIAANDLEADDHAKHDSADGMQQSSTLSSEVDPDLPHLVQQFIALDSRTLYSEKAWSLWSEIISNQLAIQVPAHFIIRFARACADNISDSKRHSTPGREVLDPWITRLGSVLDYLSTYRRPLEGSELIELALVRVKHALLSNIGSVVAARVELDNLWRLKSLDSPTFLAAIFHAIRLIIQAQPDLSNMIDMLIDYWDETCPALVGFARYTNRTPGASQEALLLQEVVHRLFSNETWPYVSMYDRFSNMERNRAERLALLFLAFAAQRGLAPEVGNTYALVSQTGTTVPYRLLQMVTHILINDGQFALALIALDADALNAAGRKSHYRLRMCLAAAMGDSKAANDVYRLMSKLQFADHIDQGLLLQTEAIQGNAERAVNLFNELFGTSTSKSVPRPNKHHYSIVIAAHARSGNEEGASEWLRRMAKAGIRPDLAVYNSILHVFALRNDTTGVAGVLKRMKKSGIERDIRTVTILASMYARRGDPMGAEQVVRHALSIPGFTPDRKLLNSLLSAHTNAASWFGVIRVFDWMVSMKSFDLRPEIDTMNNVLKAYVYMGAPLSTLIRAFSKLKNFGLRPNSRSYLMLIQSACDAGRMDVAWRAFNELEATATKQFNPINAYILTLLMGGYLRKGDKIQARTIYEEMQARGIHPTAVSFRVILSAYANERTEESLKAAEKFMASLLESSPHQGEGWRKATTVRGDPIMTVFAPLLVAHGRSLRPVDVEAKFRQMLELGAEPTIESFTLLMDAYRRVGNIDSVVEAWEQLYKFAVKDHHAQIESTQKPGEHGPTTGRRSSVLCIGLSIYIDALSHAGRYQEIALAWQKARKDGFAFDAHNWNHLAIALIRAGEPERAFEVVERVLIPYSQFTDRAIKTRNRKSPSLLTEEPGAQATPNDNENQVALVKSRERARVMRSLTERGVADLLEEEESDPTDMVYSLHILHQMSPTQNLWVPHQRTLVELATAAQRLKRGLMVKPRGADGRGVPADDAQSDQAYAILDRIKQEYPNALYASLVALTNARDSALIDQEHDSTTD</sequence>
<evidence type="ECO:0000256" key="3">
    <source>
        <dbReference type="PROSITE-ProRule" id="PRU00708"/>
    </source>
</evidence>
<evidence type="ECO:0000259" key="5">
    <source>
        <dbReference type="Pfam" id="PF17177"/>
    </source>
</evidence>
<dbReference type="PROSITE" id="PS51375">
    <property type="entry name" value="PPR"/>
    <property type="match status" value="2"/>
</dbReference>
<dbReference type="Pfam" id="PF17177">
    <property type="entry name" value="PPR_long"/>
    <property type="match status" value="1"/>
</dbReference>
<feature type="compositionally biased region" description="Polar residues" evidence="4">
    <location>
        <begin position="32"/>
        <end position="45"/>
    </location>
</feature>
<feature type="compositionally biased region" description="Polar residues" evidence="4">
    <location>
        <begin position="62"/>
        <end position="71"/>
    </location>
</feature>
<dbReference type="AlphaFoldDB" id="A0A8H3CT33"/>
<feature type="region of interest" description="Disordered" evidence="4">
    <location>
        <begin position="1"/>
        <end position="74"/>
    </location>
</feature>
<dbReference type="EMBL" id="CAJMWZ010004553">
    <property type="protein sequence ID" value="CAE6492087.1"/>
    <property type="molecule type" value="Genomic_DNA"/>
</dbReference>
<evidence type="ECO:0000256" key="1">
    <source>
        <dbReference type="ARBA" id="ARBA00007626"/>
    </source>
</evidence>
<feature type="repeat" description="PPR" evidence="3">
    <location>
        <begin position="438"/>
        <end position="472"/>
    </location>
</feature>
<dbReference type="NCBIfam" id="TIGR00756">
    <property type="entry name" value="PPR"/>
    <property type="match status" value="2"/>
</dbReference>
<dbReference type="Gene3D" id="1.25.40.10">
    <property type="entry name" value="Tetratricopeptide repeat domain"/>
    <property type="match status" value="3"/>
</dbReference>
<dbReference type="SUPFAM" id="SSF48452">
    <property type="entry name" value="TPR-like"/>
    <property type="match status" value="1"/>
</dbReference>
<dbReference type="InterPro" id="IPR002885">
    <property type="entry name" value="PPR_rpt"/>
</dbReference>
<evidence type="ECO:0000256" key="2">
    <source>
        <dbReference type="ARBA" id="ARBA00022737"/>
    </source>
</evidence>
<name>A0A8H3CT33_9AGAM</name>
<proteinExistence type="inferred from homology"/>
<dbReference type="InterPro" id="IPR050872">
    <property type="entry name" value="PPR_P_subfamily"/>
</dbReference>
<comment type="caution">
    <text evidence="6">The sequence shown here is derived from an EMBL/GenBank/DDBJ whole genome shotgun (WGS) entry which is preliminary data.</text>
</comment>
<feature type="domain" description="PROP1-like PPR" evidence="5">
    <location>
        <begin position="367"/>
        <end position="525"/>
    </location>
</feature>
<dbReference type="PANTHER" id="PTHR46128">
    <property type="entry name" value="MITOCHONDRIAL GROUP I INTRON SPLICING FACTOR CCM1"/>
    <property type="match status" value="1"/>
</dbReference>
<evidence type="ECO:0000256" key="4">
    <source>
        <dbReference type="SAM" id="MobiDB-lite"/>
    </source>
</evidence>